<proteinExistence type="predicted"/>
<evidence type="ECO:0000313" key="1">
    <source>
        <dbReference type="EMBL" id="REC61517.1"/>
    </source>
</evidence>
<gene>
    <name evidence="1" type="ORF">DRF65_15100</name>
</gene>
<evidence type="ECO:0000313" key="2">
    <source>
        <dbReference type="Proteomes" id="UP000256686"/>
    </source>
</evidence>
<sequence length="62" mass="7467">MDYLSIINTLLIRFKFLKLFSQFFLQTQKSKEFNKKEVQLKVKPLLNSIRSLATNYFIFFAI</sequence>
<keyword evidence="2" id="KW-1185">Reference proteome</keyword>
<comment type="caution">
    <text evidence="1">The sequence shown here is derived from an EMBL/GenBank/DDBJ whole genome shotgun (WGS) entry which is preliminary data.</text>
</comment>
<name>A0A3D9C6I9_9FLAO</name>
<reference evidence="2" key="1">
    <citation type="submission" date="2018-06" db="EMBL/GenBank/DDBJ databases">
        <authorList>
            <person name="Lum Nde A."/>
            <person name="Hugo C."/>
        </authorList>
    </citation>
    <scope>NUCLEOTIDE SEQUENCE [LARGE SCALE GENOMIC DNA]</scope>
    <source>
        <strain evidence="2">1_F178</strain>
    </source>
</reference>
<dbReference type="Proteomes" id="UP000256686">
    <property type="component" value="Unassembled WGS sequence"/>
</dbReference>
<accession>A0A3D9C6I9</accession>
<organism evidence="1 2">
    <name type="scientific">Chryseobacterium pennae</name>
    <dbReference type="NCBI Taxonomy" id="2258962"/>
    <lineage>
        <taxon>Bacteria</taxon>
        <taxon>Pseudomonadati</taxon>
        <taxon>Bacteroidota</taxon>
        <taxon>Flavobacteriia</taxon>
        <taxon>Flavobacteriales</taxon>
        <taxon>Weeksellaceae</taxon>
        <taxon>Chryseobacterium group</taxon>
        <taxon>Chryseobacterium</taxon>
    </lineage>
</organism>
<protein>
    <submittedName>
        <fullName evidence="1">Uncharacterized protein</fullName>
    </submittedName>
</protein>
<dbReference type="EMBL" id="QNVT01000014">
    <property type="protein sequence ID" value="REC61517.1"/>
    <property type="molecule type" value="Genomic_DNA"/>
</dbReference>
<dbReference type="AlphaFoldDB" id="A0A3D9C6I9"/>